<keyword evidence="2" id="KW-1185">Reference proteome</keyword>
<gene>
    <name evidence="1" type="ORF">CCMSSC00406_0002205</name>
</gene>
<evidence type="ECO:0000313" key="2">
    <source>
        <dbReference type="Proteomes" id="UP000824881"/>
    </source>
</evidence>
<protein>
    <submittedName>
        <fullName evidence="1">Uncharacterized protein</fullName>
    </submittedName>
</protein>
<reference evidence="1 2" key="1">
    <citation type="journal article" date="2021" name="Appl. Environ. Microbiol.">
        <title>Genetic linkage and physical mapping for an oyster mushroom Pleurotus cornucopiae and QTL analysis for the trait cap color.</title>
        <authorList>
            <person name="Zhang Y."/>
            <person name="Gao W."/>
            <person name="Sonnenberg A."/>
            <person name="Chen Q."/>
            <person name="Zhang J."/>
            <person name="Huang C."/>
        </authorList>
    </citation>
    <scope>NUCLEOTIDE SEQUENCE [LARGE SCALE GENOMIC DNA]</scope>
    <source>
        <strain evidence="1">CCMSSC00406</strain>
    </source>
</reference>
<organism evidence="1 2">
    <name type="scientific">Pleurotus cornucopiae</name>
    <name type="common">Cornucopia mushroom</name>
    <dbReference type="NCBI Taxonomy" id="5321"/>
    <lineage>
        <taxon>Eukaryota</taxon>
        <taxon>Fungi</taxon>
        <taxon>Dikarya</taxon>
        <taxon>Basidiomycota</taxon>
        <taxon>Agaricomycotina</taxon>
        <taxon>Agaricomycetes</taxon>
        <taxon>Agaricomycetidae</taxon>
        <taxon>Agaricales</taxon>
        <taxon>Pleurotineae</taxon>
        <taxon>Pleurotaceae</taxon>
        <taxon>Pleurotus</taxon>
    </lineage>
</organism>
<comment type="caution">
    <text evidence="1">The sequence shown here is derived from an EMBL/GenBank/DDBJ whole genome shotgun (WGS) entry which is preliminary data.</text>
</comment>
<dbReference type="Proteomes" id="UP000824881">
    <property type="component" value="Unassembled WGS sequence"/>
</dbReference>
<evidence type="ECO:0000313" key="1">
    <source>
        <dbReference type="EMBL" id="KAG9224644.1"/>
    </source>
</evidence>
<sequence length="905" mass="101699">MSVNQCAVGADGNLLPAGLINFYNDPDDTTPISGPGAPQQDALVTNGPTGRGHRVKAISRMQESIAAQQLDDDGHPVVKHTSRQRRGKKKSKISTDVMDIDGDDSNFATESSDDETDEHSSGIISNGELAANLPTRVAPVSKRSRRKLGESRGKRAATSDTAEDATTRKNRRVELGDSVESTTETPAKKSRKTNPVYFFYTEVTEGADGEAAAGSKYYKCCHTKKIFQITKKMNYALTGLISNLRNNVQPMYQLYEVLKNRPGPATNEEKAIASGEKKLSIEELTKFLAQLTKTSDNSIASAFMKQAEKLRGPWSQNEFNKRLAEYIVARDQPFEEVDHAEFRSLLEYTHRDSLKPLHIPHRTAIKTLIMKMGEDSIDGLKKMFAELDGKVSISLDAWTSSNHYAFLAIVAHFVTNYGELRELLIGFRELHGQHSGENMAEVVWETLHMFGLTKKVLALVMDNASNNDTMVTSLEERFKESGIAFSARHSRLRCMPHTIHLAALKLLEGAGAITAAETARASGHSSDYQKTVSLPLGHEFDEAATCQVGDNDEDEDTAYAPHALEKLRKIVRAVRVSPQRRRSWLKAVSESLNESSNKPLMLILDVRTRWTSTHQMLRRALDYRDCLDQWVDSQRDLRALEIPANDWEAIILLEDWLQAFRDATTGMSTTKFPMLSTVHATFRGLQDHLKNIIKRLPTTVAPTLKSALIEAHLKLAQYYHKFDQSPFYTWAALLDPRIGLKGVELDYEGDIDLEEYLQKAKTELEQHFRGHYQAAKPRPLTPAGSSTSVASTTSSSTKYDFTSRYKQRDCAIADELQEFWRLEPEDFNTTDPISWWYSRRHQFPTLYRLALDILSIPGSAVAVERIFSAGRDTISMRRASLKPETISTLMTLKQYIRAGYHFHEG</sequence>
<name>A0ACB7J3N3_PLECO</name>
<proteinExistence type="predicted"/>
<accession>A0ACB7J3N3</accession>
<dbReference type="EMBL" id="WQMT02000003">
    <property type="protein sequence ID" value="KAG9224644.1"/>
    <property type="molecule type" value="Genomic_DNA"/>
</dbReference>